<dbReference type="RefSeq" id="XP_034253786.1">
    <property type="nucleotide sequence ID" value="XM_034397895.1"/>
</dbReference>
<dbReference type="InParanoid" id="A0A6P9AD82"/>
<proteinExistence type="predicted"/>
<reference evidence="3" key="1">
    <citation type="submission" date="2025-08" db="UniProtKB">
        <authorList>
            <consortium name="RefSeq"/>
        </authorList>
    </citation>
    <scope>IDENTIFICATION</scope>
    <source>
        <tissue evidence="3">Total insect</tissue>
    </source>
</reference>
<evidence type="ECO:0000256" key="1">
    <source>
        <dbReference type="SAM" id="Phobius"/>
    </source>
</evidence>
<dbReference type="Proteomes" id="UP000515158">
    <property type="component" value="Unplaced"/>
</dbReference>
<organism evidence="3">
    <name type="scientific">Thrips palmi</name>
    <name type="common">Melon thrips</name>
    <dbReference type="NCBI Taxonomy" id="161013"/>
    <lineage>
        <taxon>Eukaryota</taxon>
        <taxon>Metazoa</taxon>
        <taxon>Ecdysozoa</taxon>
        <taxon>Arthropoda</taxon>
        <taxon>Hexapoda</taxon>
        <taxon>Insecta</taxon>
        <taxon>Pterygota</taxon>
        <taxon>Neoptera</taxon>
        <taxon>Paraneoptera</taxon>
        <taxon>Thysanoptera</taxon>
        <taxon>Terebrantia</taxon>
        <taxon>Thripoidea</taxon>
        <taxon>Thripidae</taxon>
        <taxon>Thrips</taxon>
    </lineage>
</organism>
<feature type="transmembrane region" description="Helical" evidence="1">
    <location>
        <begin position="32"/>
        <end position="54"/>
    </location>
</feature>
<dbReference type="KEGG" id="tpal:117652794"/>
<evidence type="ECO:0000313" key="3">
    <source>
        <dbReference type="RefSeq" id="XP_034253786.1"/>
    </source>
</evidence>
<keyword evidence="1" id="KW-0472">Membrane</keyword>
<keyword evidence="2" id="KW-1185">Reference proteome</keyword>
<protein>
    <submittedName>
        <fullName evidence="3">Uncharacterized protein LOC117652794</fullName>
    </submittedName>
</protein>
<dbReference type="AlphaFoldDB" id="A0A6P9AD82"/>
<keyword evidence="1" id="KW-0812">Transmembrane</keyword>
<evidence type="ECO:0000313" key="2">
    <source>
        <dbReference type="Proteomes" id="UP000515158"/>
    </source>
</evidence>
<dbReference type="OrthoDB" id="10014237at2759"/>
<name>A0A6P9AD82_THRPL</name>
<gene>
    <name evidence="3" type="primary">LOC117652794</name>
</gene>
<keyword evidence="1" id="KW-1133">Transmembrane helix</keyword>
<dbReference type="GeneID" id="117652794"/>
<sequence length="61" mass="7029">MAKNKKAYNIELIDHIYNQVPAFTDVFDEETWYIFVAFFVIGTIFIAVVLSRFVTIRPVGG</sequence>
<accession>A0A6P9AD82</accession>